<dbReference type="EMBL" id="KK198762">
    <property type="protein sequence ID" value="KCW53960.1"/>
    <property type="molecule type" value="Genomic_DNA"/>
</dbReference>
<dbReference type="AlphaFoldDB" id="A0A059AKQ1"/>
<proteinExistence type="predicted"/>
<organism evidence="1">
    <name type="scientific">Eucalyptus grandis</name>
    <name type="common">Flooded gum</name>
    <dbReference type="NCBI Taxonomy" id="71139"/>
    <lineage>
        <taxon>Eukaryota</taxon>
        <taxon>Viridiplantae</taxon>
        <taxon>Streptophyta</taxon>
        <taxon>Embryophyta</taxon>
        <taxon>Tracheophyta</taxon>
        <taxon>Spermatophyta</taxon>
        <taxon>Magnoliopsida</taxon>
        <taxon>eudicotyledons</taxon>
        <taxon>Gunneridae</taxon>
        <taxon>Pentapetalae</taxon>
        <taxon>rosids</taxon>
        <taxon>malvids</taxon>
        <taxon>Myrtales</taxon>
        <taxon>Myrtaceae</taxon>
        <taxon>Myrtoideae</taxon>
        <taxon>Eucalypteae</taxon>
        <taxon>Eucalyptus</taxon>
    </lineage>
</organism>
<protein>
    <submittedName>
        <fullName evidence="1">Uncharacterized protein</fullName>
    </submittedName>
</protein>
<reference evidence="1" key="1">
    <citation type="submission" date="2013-07" db="EMBL/GenBank/DDBJ databases">
        <title>The genome of Eucalyptus grandis.</title>
        <authorList>
            <person name="Schmutz J."/>
            <person name="Hayes R."/>
            <person name="Myburg A."/>
            <person name="Tuskan G."/>
            <person name="Grattapaglia D."/>
            <person name="Rokhsar D.S."/>
        </authorList>
    </citation>
    <scope>NUCLEOTIDE SEQUENCE</scope>
    <source>
        <tissue evidence="1">Leaf extractions</tissue>
    </source>
</reference>
<evidence type="ECO:0000313" key="1">
    <source>
        <dbReference type="EMBL" id="KCW53960.1"/>
    </source>
</evidence>
<accession>A0A059AKQ1</accession>
<feature type="non-terminal residue" evidence="1">
    <location>
        <position position="70"/>
    </location>
</feature>
<dbReference type="InParanoid" id="A0A059AKQ1"/>
<gene>
    <name evidence="1" type="ORF">EUGRSUZ_J031652</name>
</gene>
<name>A0A059AKQ1_EUCGR</name>
<sequence length="70" mass="8258">MVALWHTSNSSLHWGWETLKMTILNTEYLSNSVSKAFGSPKDLCRERERERKICRWPPPPSRLLSRDTTR</sequence>